<dbReference type="Pfam" id="PF00571">
    <property type="entry name" value="CBS"/>
    <property type="match status" value="2"/>
</dbReference>
<dbReference type="KEGG" id="mok:Metok_0191"/>
<dbReference type="PANTHER" id="PTHR43080">
    <property type="entry name" value="CBS DOMAIN-CONTAINING PROTEIN CBSX3, MITOCHONDRIAL"/>
    <property type="match status" value="1"/>
</dbReference>
<feature type="domain" description="CBS" evidence="4">
    <location>
        <begin position="84"/>
        <end position="145"/>
    </location>
</feature>
<keyword evidence="6" id="KW-1185">Reference proteome</keyword>
<dbReference type="Proteomes" id="UP000009296">
    <property type="component" value="Chromosome"/>
</dbReference>
<organism evidence="5 6">
    <name type="scientific">Methanothermococcus okinawensis (strain DSM 14208 / JCM 11175 / IH1)</name>
    <dbReference type="NCBI Taxonomy" id="647113"/>
    <lineage>
        <taxon>Archaea</taxon>
        <taxon>Methanobacteriati</taxon>
        <taxon>Methanobacteriota</taxon>
        <taxon>Methanomada group</taxon>
        <taxon>Methanococci</taxon>
        <taxon>Methanococcales</taxon>
        <taxon>Methanococcaceae</taxon>
        <taxon>Methanothermococcus</taxon>
    </lineage>
</organism>
<evidence type="ECO:0000256" key="2">
    <source>
        <dbReference type="ARBA" id="ARBA00023122"/>
    </source>
</evidence>
<dbReference type="GeneID" id="10772308"/>
<gene>
    <name evidence="5" type="ordered locus">Metok_0191</name>
</gene>
<dbReference type="InterPro" id="IPR051257">
    <property type="entry name" value="Diverse_CBS-Domain"/>
</dbReference>
<accession>F8ANC5</accession>
<evidence type="ECO:0000313" key="5">
    <source>
        <dbReference type="EMBL" id="AEH06184.1"/>
    </source>
</evidence>
<dbReference type="HOGENOM" id="CLU_040681_9_2_2"/>
<dbReference type="RefSeq" id="WP_013866370.1">
    <property type="nucleotide sequence ID" value="NC_015636.1"/>
</dbReference>
<dbReference type="PANTHER" id="PTHR43080:SF2">
    <property type="entry name" value="CBS DOMAIN-CONTAINING PROTEIN"/>
    <property type="match status" value="1"/>
</dbReference>
<evidence type="ECO:0000259" key="4">
    <source>
        <dbReference type="PROSITE" id="PS51371"/>
    </source>
</evidence>
<dbReference type="InterPro" id="IPR000644">
    <property type="entry name" value="CBS_dom"/>
</dbReference>
<name>F8ANC5_METOI</name>
<dbReference type="eggNOG" id="arCOG00606">
    <property type="taxonomic scope" value="Archaea"/>
</dbReference>
<protein>
    <submittedName>
        <fullName evidence="5">Signal transduction protein with CBS domains</fullName>
    </submittedName>
</protein>
<dbReference type="Gene3D" id="3.10.580.10">
    <property type="entry name" value="CBS-domain"/>
    <property type="match status" value="1"/>
</dbReference>
<keyword evidence="1" id="KW-0677">Repeat</keyword>
<dbReference type="SMART" id="SM00116">
    <property type="entry name" value="CBS"/>
    <property type="match status" value="2"/>
</dbReference>
<feature type="domain" description="CBS" evidence="4">
    <location>
        <begin position="19"/>
        <end position="78"/>
    </location>
</feature>
<dbReference type="AlphaFoldDB" id="F8ANC5"/>
<proteinExistence type="predicted"/>
<sequence>MKKHEDISNIFNIKIKDIMAKDVIYTHPDTGVVKAFETLLKYKISCLPVVDKDKKVIGIITTTDIGYNLILDEYTLDTKVSDVMTKDVITITSNKSIIEAIRRMDEYGHKGEIINQLPVVDENNKLIGVVSDGDIIRALSKFLKK</sequence>
<dbReference type="EMBL" id="CP002792">
    <property type="protein sequence ID" value="AEH06184.1"/>
    <property type="molecule type" value="Genomic_DNA"/>
</dbReference>
<dbReference type="InterPro" id="IPR046342">
    <property type="entry name" value="CBS_dom_sf"/>
</dbReference>
<dbReference type="SUPFAM" id="SSF54631">
    <property type="entry name" value="CBS-domain pair"/>
    <property type="match status" value="1"/>
</dbReference>
<dbReference type="STRING" id="647113.Metok_0191"/>
<dbReference type="PROSITE" id="PS51371">
    <property type="entry name" value="CBS"/>
    <property type="match status" value="2"/>
</dbReference>
<evidence type="ECO:0000256" key="3">
    <source>
        <dbReference type="PROSITE-ProRule" id="PRU00703"/>
    </source>
</evidence>
<reference evidence="5" key="1">
    <citation type="submission" date="2011-05" db="EMBL/GenBank/DDBJ databases">
        <title>Complete sequence of chromosome of Methanothermococcus okinawensis IH1.</title>
        <authorList>
            <consortium name="US DOE Joint Genome Institute"/>
            <person name="Lucas S."/>
            <person name="Han J."/>
            <person name="Lapidus A."/>
            <person name="Cheng J.-F."/>
            <person name="Goodwin L."/>
            <person name="Pitluck S."/>
            <person name="Peters L."/>
            <person name="Mikhailova N."/>
            <person name="Held B."/>
            <person name="Han C."/>
            <person name="Tapia R."/>
            <person name="Land M."/>
            <person name="Hauser L."/>
            <person name="Kyrpides N."/>
            <person name="Ivanova N."/>
            <person name="Pagani I."/>
            <person name="Sieprawska-Lupa M."/>
            <person name="Takai K."/>
            <person name="Miyazaki J."/>
            <person name="Whitman W."/>
            <person name="Woyke T."/>
        </authorList>
    </citation>
    <scope>NUCLEOTIDE SEQUENCE</scope>
    <source>
        <strain evidence="5">IH1</strain>
    </source>
</reference>
<evidence type="ECO:0000313" key="6">
    <source>
        <dbReference type="Proteomes" id="UP000009296"/>
    </source>
</evidence>
<evidence type="ECO:0000256" key="1">
    <source>
        <dbReference type="ARBA" id="ARBA00022737"/>
    </source>
</evidence>
<dbReference type="CDD" id="cd17784">
    <property type="entry name" value="CBS_pair_Euryarchaeota"/>
    <property type="match status" value="1"/>
</dbReference>
<keyword evidence="2 3" id="KW-0129">CBS domain</keyword>